<evidence type="ECO:0000256" key="1">
    <source>
        <dbReference type="SAM" id="Coils"/>
    </source>
</evidence>
<sequence>MKLSVCMIVKNEEKNLDRCLNSLQYIVNNLQAEIIIVDTGSDDRTVEIAKKYTDKVYFHNWNNNFSEMRNISISYAKGEWILIIDADEEVADGKDIIKFLNSNESNFYKTGILIVKNVFRKNNFDTFSQLKSPRLFKRDKELRYKGSIHNQPVYKEPIIQINSELMHYGYMNDDKELMEKKFIRTSNMLKKELEKNPNHIYYRFQLSVSYAMHDDFKDALDEALIAYNSLSKLTKEEKKNYMYIYNQLIKCYLVNNRFREAEDVSAESISIDEKNIDGYLYLGKLQYDKNDFNNSQINFEKYLLLIDKYKKSFSIKETTSVIYTLDKEFIAHESLFKIYLAKSQYDQAFEIINRTENTNVIKENLRDIVKVFLNLGKINEIIKFYDDKKIEKDEELYNNFIFSIEDNIKHYYTKDNMIIYTKFAKDSTNYGLLNKVRIAYYDNYNTLNDRINELIGRLDFNNCIDFFGDLFYIMFNLGKAVEQIFLNISEKNLNTYLQFIKDHHEDSRKVVLEYLMRLSSNEDFAIIKTRKVLLRTVLSMENIDDMEYLKMFKEYLTSGISYVELLYNKNILINELIYDMKNDEEILFLYMYKAERLYKDNELQYIKYLRKALEKVPMMKKGIELLLDDVVEKHNSDNVEMEKLKMQLKENVKSLIEQEKVTEAKSLISEYEKIVPDDIEMVLLKSQIALINSNRDNERYKM</sequence>
<dbReference type="PATRIC" id="fig|1121318.3.peg.630"/>
<dbReference type="SUPFAM" id="SSF53448">
    <property type="entry name" value="Nucleotide-diphospho-sugar transferases"/>
    <property type="match status" value="1"/>
</dbReference>
<accession>A0A0L6ZDK0</accession>
<dbReference type="Gene3D" id="1.25.40.10">
    <property type="entry name" value="Tetratricopeptide repeat domain"/>
    <property type="match status" value="1"/>
</dbReference>
<protein>
    <submittedName>
        <fullName evidence="3">SPBc2 prophage-derived glycosyltransferase SunS</fullName>
        <ecNumber evidence="3">2.4.1.-</ecNumber>
    </submittedName>
</protein>
<gene>
    <name evidence="3" type="primary">sunS_1</name>
    <name evidence="3" type="ORF">CLHOM_06280</name>
</gene>
<dbReference type="CDD" id="cd02511">
    <property type="entry name" value="Beta4Glucosyltransferase"/>
    <property type="match status" value="1"/>
</dbReference>
<dbReference type="EMBL" id="LHUR01000011">
    <property type="protein sequence ID" value="KOA21040.1"/>
    <property type="molecule type" value="Genomic_DNA"/>
</dbReference>
<comment type="caution">
    <text evidence="3">The sequence shown here is derived from an EMBL/GenBank/DDBJ whole genome shotgun (WGS) entry which is preliminary data.</text>
</comment>
<organism evidence="3 4">
    <name type="scientific">Clostridium homopropionicum DSM 5847</name>
    <dbReference type="NCBI Taxonomy" id="1121318"/>
    <lineage>
        <taxon>Bacteria</taxon>
        <taxon>Bacillati</taxon>
        <taxon>Bacillota</taxon>
        <taxon>Clostridia</taxon>
        <taxon>Eubacteriales</taxon>
        <taxon>Clostridiaceae</taxon>
        <taxon>Clostridium</taxon>
    </lineage>
</organism>
<dbReference type="AlphaFoldDB" id="A0A0L6ZDK0"/>
<dbReference type="InterPro" id="IPR011990">
    <property type="entry name" value="TPR-like_helical_dom_sf"/>
</dbReference>
<dbReference type="PANTHER" id="PTHR43630:SF2">
    <property type="entry name" value="GLYCOSYLTRANSFERASE"/>
    <property type="match status" value="1"/>
</dbReference>
<dbReference type="EC" id="2.4.1.-" evidence="3"/>
<dbReference type="PANTHER" id="PTHR43630">
    <property type="entry name" value="POLY-BETA-1,6-N-ACETYL-D-GLUCOSAMINE SYNTHASE"/>
    <property type="match status" value="1"/>
</dbReference>
<dbReference type="Gene3D" id="3.90.550.10">
    <property type="entry name" value="Spore Coat Polysaccharide Biosynthesis Protein SpsA, Chain A"/>
    <property type="match status" value="1"/>
</dbReference>
<dbReference type="GO" id="GO:0016757">
    <property type="term" value="F:glycosyltransferase activity"/>
    <property type="evidence" value="ECO:0007669"/>
    <property type="project" value="UniProtKB-KW"/>
</dbReference>
<dbReference type="InterPro" id="IPR029044">
    <property type="entry name" value="Nucleotide-diphossugar_trans"/>
</dbReference>
<reference evidence="4" key="1">
    <citation type="submission" date="2015-08" db="EMBL/GenBank/DDBJ databases">
        <title>Genome sequence of the strict anaerobe Clostridium homopropionicum LuHBu1 (DSM 5847T).</title>
        <authorList>
            <person name="Poehlein A."/>
            <person name="Beck M."/>
            <person name="Schiel-Bengelsdorf B."/>
            <person name="Bengelsdorf F.R."/>
            <person name="Daniel R."/>
            <person name="Duerre P."/>
        </authorList>
    </citation>
    <scope>NUCLEOTIDE SEQUENCE [LARGE SCALE GENOMIC DNA]</scope>
    <source>
        <strain evidence="4">DSM 5847</strain>
    </source>
</reference>
<evidence type="ECO:0000259" key="2">
    <source>
        <dbReference type="Pfam" id="PF00535"/>
    </source>
</evidence>
<dbReference type="Proteomes" id="UP000037043">
    <property type="component" value="Unassembled WGS sequence"/>
</dbReference>
<name>A0A0L6ZDK0_9CLOT</name>
<proteinExistence type="predicted"/>
<evidence type="ECO:0000313" key="4">
    <source>
        <dbReference type="Proteomes" id="UP000037043"/>
    </source>
</evidence>
<dbReference type="RefSeq" id="WP_052220219.1">
    <property type="nucleotide sequence ID" value="NZ_LHUR01000011.1"/>
</dbReference>
<dbReference type="InterPro" id="IPR001173">
    <property type="entry name" value="Glyco_trans_2-like"/>
</dbReference>
<feature type="coiled-coil region" evidence="1">
    <location>
        <begin position="631"/>
        <end position="665"/>
    </location>
</feature>
<keyword evidence="4" id="KW-1185">Reference proteome</keyword>
<feature type="domain" description="Glycosyltransferase 2-like" evidence="2">
    <location>
        <begin position="4"/>
        <end position="137"/>
    </location>
</feature>
<dbReference type="STRING" id="36844.SAMN04488501_10492"/>
<keyword evidence="1" id="KW-0175">Coiled coil</keyword>
<dbReference type="SUPFAM" id="SSF48452">
    <property type="entry name" value="TPR-like"/>
    <property type="match status" value="1"/>
</dbReference>
<evidence type="ECO:0000313" key="3">
    <source>
        <dbReference type="EMBL" id="KOA21040.1"/>
    </source>
</evidence>
<keyword evidence="3" id="KW-0808">Transferase</keyword>
<keyword evidence="3" id="KW-0328">Glycosyltransferase</keyword>
<dbReference type="Pfam" id="PF00535">
    <property type="entry name" value="Glycos_transf_2"/>
    <property type="match status" value="1"/>
</dbReference>